<proteinExistence type="predicted"/>
<evidence type="ECO:0000313" key="3">
    <source>
        <dbReference type="Proteomes" id="UP000420635"/>
    </source>
</evidence>
<dbReference type="AlphaFoldDB" id="A0A646HGI9"/>
<protein>
    <submittedName>
        <fullName evidence="2">DUF4435 domain-containing protein</fullName>
    </submittedName>
</protein>
<organism evidence="2 3">
    <name type="scientific">Segatella copri</name>
    <dbReference type="NCBI Taxonomy" id="165179"/>
    <lineage>
        <taxon>Bacteria</taxon>
        <taxon>Pseudomonadati</taxon>
        <taxon>Bacteroidota</taxon>
        <taxon>Bacteroidia</taxon>
        <taxon>Bacteroidales</taxon>
        <taxon>Prevotellaceae</taxon>
        <taxon>Segatella</taxon>
    </lineage>
</organism>
<dbReference type="Proteomes" id="UP000420635">
    <property type="component" value="Unassembled WGS sequence"/>
</dbReference>
<reference evidence="3" key="1">
    <citation type="submission" date="2019-09" db="EMBL/GenBank/DDBJ databases">
        <title>Distinct polysaccharide growth profiles of human intestinal Prevotella copri isolates.</title>
        <authorList>
            <person name="Fehlner-Peach H."/>
            <person name="Magnabosco C."/>
            <person name="Raghavan V."/>
            <person name="Scher J.U."/>
            <person name="Tett A."/>
            <person name="Cox L.M."/>
            <person name="Gottsegen C."/>
            <person name="Watters A."/>
            <person name="Wiltshire- Gordon J.D."/>
            <person name="Segata N."/>
            <person name="Bonneau R."/>
            <person name="Littman D.R."/>
        </authorList>
    </citation>
    <scope>NUCLEOTIDE SEQUENCE [LARGE SCALE GENOMIC DNA]</scope>
    <source>
        <strain evidence="3">iP54</strain>
    </source>
</reference>
<dbReference type="InterPro" id="IPR029492">
    <property type="entry name" value="DUF4435"/>
</dbReference>
<evidence type="ECO:0000259" key="1">
    <source>
        <dbReference type="Pfam" id="PF14491"/>
    </source>
</evidence>
<gene>
    <name evidence="2" type="ORF">F7D59_04435</name>
</gene>
<name>A0A646HGI9_9BACT</name>
<dbReference type="EMBL" id="VZBQ01000049">
    <property type="protein sequence ID" value="MQN89123.1"/>
    <property type="molecule type" value="Genomic_DNA"/>
</dbReference>
<evidence type="ECO:0000313" key="2">
    <source>
        <dbReference type="EMBL" id="MQN89123.1"/>
    </source>
</evidence>
<dbReference type="RefSeq" id="WP_153112628.1">
    <property type="nucleotide sequence ID" value="NZ_VZAS01000027.1"/>
</dbReference>
<comment type="caution">
    <text evidence="2">The sequence shown here is derived from an EMBL/GenBank/DDBJ whole genome shotgun (WGS) entry which is preliminary data.</text>
</comment>
<sequence length="287" mass="33511">MDEKDYAARVRNLKASRFLYRADVIARVESEDDIAFWQKAIHHVRPSVKVKFIPAEVSDSNFKQRGKTLCMKLVEYLDQHFIICVDSDFDKFLHPGLLEPTKHILQTHVYSWENHHCQKDNLQQQWNLLNTGTFDFEMFLVKFSCIVYPALIGILTAKKCGVRSWRLDSLCSELLKVRVNQKRMLENNGELLLLVIDSKVQAWKNSQQLLNDADYDMMKKQASDIGMVPDNSYLYIQGHCVYDLLLRIGNFLCNGKHDFMYEVLNLAYQMEGYQEIEMIKSDIGQIL</sequence>
<accession>A0A646HGI9</accession>
<feature type="domain" description="DUF4435" evidence="1">
    <location>
        <begin position="23"/>
        <end position="248"/>
    </location>
</feature>
<dbReference type="Pfam" id="PF14491">
    <property type="entry name" value="DUF4435"/>
    <property type="match status" value="1"/>
</dbReference>